<dbReference type="InterPro" id="IPR003594">
    <property type="entry name" value="HATPase_dom"/>
</dbReference>
<dbReference type="SUPFAM" id="SSF47384">
    <property type="entry name" value="Homodimeric domain of signal transducing histidine kinase"/>
    <property type="match status" value="1"/>
</dbReference>
<feature type="domain" description="Histidine kinase" evidence="10">
    <location>
        <begin position="223"/>
        <end position="438"/>
    </location>
</feature>
<dbReference type="PANTHER" id="PTHR45436">
    <property type="entry name" value="SENSOR HISTIDINE KINASE YKOH"/>
    <property type="match status" value="1"/>
</dbReference>
<evidence type="ECO:0000256" key="7">
    <source>
        <dbReference type="ARBA" id="ARBA00022989"/>
    </source>
</evidence>
<dbReference type="PANTHER" id="PTHR45436:SF16">
    <property type="entry name" value="HISTIDINE KINASE"/>
    <property type="match status" value="1"/>
</dbReference>
<dbReference type="InterPro" id="IPR036890">
    <property type="entry name" value="HATPase_C_sf"/>
</dbReference>
<feature type="transmembrane region" description="Helical" evidence="9">
    <location>
        <begin position="12"/>
        <end position="36"/>
    </location>
</feature>
<name>A0A6S7AMZ8_9BURK</name>
<feature type="compositionally biased region" description="Polar residues" evidence="8">
    <location>
        <begin position="443"/>
        <end position="454"/>
    </location>
</feature>
<evidence type="ECO:0000256" key="4">
    <source>
        <dbReference type="ARBA" id="ARBA00022679"/>
    </source>
</evidence>
<dbReference type="EMBL" id="CADIJQ010000008">
    <property type="protein sequence ID" value="CAB3727084.1"/>
    <property type="molecule type" value="Genomic_DNA"/>
</dbReference>
<evidence type="ECO:0000256" key="8">
    <source>
        <dbReference type="SAM" id="MobiDB-lite"/>
    </source>
</evidence>
<dbReference type="Gene3D" id="6.10.340.10">
    <property type="match status" value="1"/>
</dbReference>
<dbReference type="InterPro" id="IPR005467">
    <property type="entry name" value="His_kinase_dom"/>
</dbReference>
<proteinExistence type="predicted"/>
<dbReference type="GO" id="GO:0005886">
    <property type="term" value="C:plasma membrane"/>
    <property type="evidence" value="ECO:0007669"/>
    <property type="project" value="TreeGrafter"/>
</dbReference>
<dbReference type="EC" id="2.7.13.3" evidence="2"/>
<keyword evidence="6" id="KW-0418">Kinase</keyword>
<feature type="region of interest" description="Disordered" evidence="8">
    <location>
        <begin position="441"/>
        <end position="468"/>
    </location>
</feature>
<dbReference type="SMART" id="SM00387">
    <property type="entry name" value="HATPase_c"/>
    <property type="match status" value="1"/>
</dbReference>
<evidence type="ECO:0000313" key="12">
    <source>
        <dbReference type="Proteomes" id="UP000494269"/>
    </source>
</evidence>
<keyword evidence="4" id="KW-0808">Transferase</keyword>
<keyword evidence="9" id="KW-0472">Membrane</keyword>
<evidence type="ECO:0000256" key="3">
    <source>
        <dbReference type="ARBA" id="ARBA00022553"/>
    </source>
</evidence>
<dbReference type="InterPro" id="IPR050428">
    <property type="entry name" value="TCS_sensor_his_kinase"/>
</dbReference>
<evidence type="ECO:0000256" key="5">
    <source>
        <dbReference type="ARBA" id="ARBA00022692"/>
    </source>
</evidence>
<evidence type="ECO:0000256" key="2">
    <source>
        <dbReference type="ARBA" id="ARBA00012438"/>
    </source>
</evidence>
<gene>
    <name evidence="11" type="ORF">LMG3441_04334</name>
</gene>
<evidence type="ECO:0000313" key="11">
    <source>
        <dbReference type="EMBL" id="CAB3727084.1"/>
    </source>
</evidence>
<keyword evidence="3" id="KW-0597">Phosphoprotein</keyword>
<dbReference type="Proteomes" id="UP000494269">
    <property type="component" value="Unassembled WGS sequence"/>
</dbReference>
<dbReference type="Gene3D" id="1.10.287.130">
    <property type="match status" value="1"/>
</dbReference>
<dbReference type="RefSeq" id="WP_175170913.1">
    <property type="nucleotide sequence ID" value="NZ_CADIJQ010000008.1"/>
</dbReference>
<sequence length="468" mass="51125">MTRAATGTLTQRVVWALTGTVALFVTALALLAYLTFDQMEDDLVNDILNTEMDRLVQHARASDEFMPRQGARELGGSMRAWMSVDGQRPAGIPDEVLGLDNGLHLIEPGAYTWHVMVAETGRGKVYLLYDATDNEERVHDFGLIVLGVGAICVVGAYALSRRVATVAVGPLLDLTDRLSTWAPGSPDMAVTRDDEAGRLIEAFNRVQNQVDRSIAREREFAGNLSHEVRTPLAAIRSDSELMLLTQALTPDQRTRLTRVMDNVDDVIVCLESARAMARDQLLLPAPVDIADCMEDAWRGYEVQAQHANLRWDNQIAPGHVLTLDRYALLTVLRNLVRNAVEHAAPATLTTRFTDDGVLELSDDGKGIAEADLPFLFRRYYSGRLRDSGVGAHDETARGLGLAIAKRVCDMQGWSLTVASSREPETRGTRFSLRFDAAAGVDAATNSATSSTPRPGSTAGVAPKTQDRI</sequence>
<keyword evidence="7 9" id="KW-1133">Transmembrane helix</keyword>
<dbReference type="InterPro" id="IPR036097">
    <property type="entry name" value="HisK_dim/P_sf"/>
</dbReference>
<dbReference type="AlphaFoldDB" id="A0A6S7AMZ8"/>
<dbReference type="SMART" id="SM00388">
    <property type="entry name" value="HisKA"/>
    <property type="match status" value="1"/>
</dbReference>
<dbReference type="PROSITE" id="PS50109">
    <property type="entry name" value="HIS_KIN"/>
    <property type="match status" value="1"/>
</dbReference>
<dbReference type="Pfam" id="PF02518">
    <property type="entry name" value="HATPase_c"/>
    <property type="match status" value="1"/>
</dbReference>
<comment type="catalytic activity">
    <reaction evidence="1">
        <text>ATP + protein L-histidine = ADP + protein N-phospho-L-histidine.</text>
        <dbReference type="EC" id="2.7.13.3"/>
    </reaction>
</comment>
<dbReference type="InterPro" id="IPR003661">
    <property type="entry name" value="HisK_dim/P_dom"/>
</dbReference>
<evidence type="ECO:0000256" key="1">
    <source>
        <dbReference type="ARBA" id="ARBA00000085"/>
    </source>
</evidence>
<evidence type="ECO:0000256" key="9">
    <source>
        <dbReference type="SAM" id="Phobius"/>
    </source>
</evidence>
<protein>
    <recommendedName>
        <fullName evidence="2">histidine kinase</fullName>
        <ecNumber evidence="2">2.7.13.3</ecNumber>
    </recommendedName>
</protein>
<evidence type="ECO:0000256" key="6">
    <source>
        <dbReference type="ARBA" id="ARBA00022777"/>
    </source>
</evidence>
<accession>A0A6S7AMZ8</accession>
<reference evidence="11 12" key="1">
    <citation type="submission" date="2020-04" db="EMBL/GenBank/DDBJ databases">
        <authorList>
            <person name="De Canck E."/>
        </authorList>
    </citation>
    <scope>NUCLEOTIDE SEQUENCE [LARGE SCALE GENOMIC DNA]</scope>
    <source>
        <strain evidence="11 12">LMG 3441</strain>
    </source>
</reference>
<keyword evidence="12" id="KW-1185">Reference proteome</keyword>
<organism evidence="11 12">
    <name type="scientific">Achromobacter kerstersii</name>
    <dbReference type="NCBI Taxonomy" id="1353890"/>
    <lineage>
        <taxon>Bacteria</taxon>
        <taxon>Pseudomonadati</taxon>
        <taxon>Pseudomonadota</taxon>
        <taxon>Betaproteobacteria</taxon>
        <taxon>Burkholderiales</taxon>
        <taxon>Alcaligenaceae</taxon>
        <taxon>Achromobacter</taxon>
    </lineage>
</organism>
<dbReference type="SUPFAM" id="SSF55874">
    <property type="entry name" value="ATPase domain of HSP90 chaperone/DNA topoisomerase II/histidine kinase"/>
    <property type="match status" value="1"/>
</dbReference>
<dbReference type="Gene3D" id="3.30.565.10">
    <property type="entry name" value="Histidine kinase-like ATPase, C-terminal domain"/>
    <property type="match status" value="1"/>
</dbReference>
<dbReference type="Pfam" id="PF00512">
    <property type="entry name" value="HisKA"/>
    <property type="match status" value="1"/>
</dbReference>
<dbReference type="GO" id="GO:0000155">
    <property type="term" value="F:phosphorelay sensor kinase activity"/>
    <property type="evidence" value="ECO:0007669"/>
    <property type="project" value="InterPro"/>
</dbReference>
<keyword evidence="5 9" id="KW-0812">Transmembrane</keyword>
<dbReference type="CDD" id="cd00082">
    <property type="entry name" value="HisKA"/>
    <property type="match status" value="1"/>
</dbReference>
<evidence type="ECO:0000259" key="10">
    <source>
        <dbReference type="PROSITE" id="PS50109"/>
    </source>
</evidence>